<comment type="caution">
    <text evidence="2">The sequence shown here is derived from an EMBL/GenBank/DDBJ whole genome shotgun (WGS) entry which is preliminary data.</text>
</comment>
<dbReference type="EMBL" id="BMIR01000010">
    <property type="protein sequence ID" value="GGE43953.1"/>
    <property type="molecule type" value="Genomic_DNA"/>
</dbReference>
<proteinExistence type="predicted"/>
<evidence type="ECO:0000313" key="3">
    <source>
        <dbReference type="Proteomes" id="UP000628775"/>
    </source>
</evidence>
<reference evidence="2" key="1">
    <citation type="journal article" date="2014" name="Int. J. Syst. Evol. Microbiol.">
        <title>Complete genome sequence of Corynebacterium casei LMG S-19264T (=DSM 44701T), isolated from a smear-ripened cheese.</title>
        <authorList>
            <consortium name="US DOE Joint Genome Institute (JGI-PGF)"/>
            <person name="Walter F."/>
            <person name="Albersmeier A."/>
            <person name="Kalinowski J."/>
            <person name="Ruckert C."/>
        </authorList>
    </citation>
    <scope>NUCLEOTIDE SEQUENCE</scope>
    <source>
        <strain evidence="2">CGMCC 1.15371</strain>
    </source>
</reference>
<dbReference type="InterPro" id="IPR035287">
    <property type="entry name" value="DUF5362"/>
</dbReference>
<reference evidence="2" key="2">
    <citation type="submission" date="2020-09" db="EMBL/GenBank/DDBJ databases">
        <authorList>
            <person name="Sun Q."/>
            <person name="Zhou Y."/>
        </authorList>
    </citation>
    <scope>NUCLEOTIDE SEQUENCE</scope>
    <source>
        <strain evidence="2">CGMCC 1.15371</strain>
    </source>
</reference>
<dbReference type="Proteomes" id="UP000628775">
    <property type="component" value="Unassembled WGS sequence"/>
</dbReference>
<keyword evidence="1" id="KW-0472">Membrane</keyword>
<dbReference type="RefSeq" id="WP_188694002.1">
    <property type="nucleotide sequence ID" value="NZ_BMIR01000010.1"/>
</dbReference>
<accession>A0A8J3DUT1</accession>
<dbReference type="AlphaFoldDB" id="A0A8J3DUT1"/>
<evidence type="ECO:0000256" key="1">
    <source>
        <dbReference type="SAM" id="Phobius"/>
    </source>
</evidence>
<organism evidence="2 3">
    <name type="scientific">Pullulanibacillus camelliae</name>
    <dbReference type="NCBI Taxonomy" id="1707096"/>
    <lineage>
        <taxon>Bacteria</taxon>
        <taxon>Bacillati</taxon>
        <taxon>Bacillota</taxon>
        <taxon>Bacilli</taxon>
        <taxon>Bacillales</taxon>
        <taxon>Sporolactobacillaceae</taxon>
        <taxon>Pullulanibacillus</taxon>
    </lineage>
</organism>
<feature type="transmembrane region" description="Helical" evidence="1">
    <location>
        <begin position="59"/>
        <end position="81"/>
    </location>
</feature>
<keyword evidence="1" id="KW-0812">Transmembrane</keyword>
<gene>
    <name evidence="2" type="ORF">GCM10011391_23460</name>
</gene>
<keyword evidence="3" id="KW-1185">Reference proteome</keyword>
<evidence type="ECO:0000313" key="2">
    <source>
        <dbReference type="EMBL" id="GGE43953.1"/>
    </source>
</evidence>
<protein>
    <submittedName>
        <fullName evidence="2">Uncharacterized protein</fullName>
    </submittedName>
</protein>
<feature type="transmembrane region" description="Helical" evidence="1">
    <location>
        <begin position="6"/>
        <end position="24"/>
    </location>
</feature>
<name>A0A8J3DUT1_9BACL</name>
<dbReference type="Pfam" id="PF17319">
    <property type="entry name" value="DUF5362"/>
    <property type="match status" value="1"/>
</dbReference>
<keyword evidence="1" id="KW-1133">Transmembrane helix</keyword>
<sequence length="82" mass="9398">MTYYIVAFVIIGVISLIGTIFAGIQINKSMGKLDQVGEEGQEELLKKDHFKTHSSNLRVLTWIYVVVFLLAIVFFLLYLFLK</sequence>